<dbReference type="InterPro" id="IPR015655">
    <property type="entry name" value="PP2C"/>
</dbReference>
<dbReference type="Gene3D" id="3.60.40.10">
    <property type="entry name" value="PPM-type phosphatase domain"/>
    <property type="match status" value="1"/>
</dbReference>
<comment type="catalytic activity">
    <reaction evidence="11">
        <text>O-phospho-L-threonyl-[protein] + H2O = L-threonyl-[protein] + phosphate</text>
        <dbReference type="Rhea" id="RHEA:47004"/>
        <dbReference type="Rhea" id="RHEA-COMP:11060"/>
        <dbReference type="Rhea" id="RHEA-COMP:11605"/>
        <dbReference type="ChEBI" id="CHEBI:15377"/>
        <dbReference type="ChEBI" id="CHEBI:30013"/>
        <dbReference type="ChEBI" id="CHEBI:43474"/>
        <dbReference type="ChEBI" id="CHEBI:61977"/>
        <dbReference type="EC" id="3.1.3.16"/>
    </reaction>
</comment>
<comment type="cofactor">
    <cofactor evidence="2">
        <name>Mg(2+)</name>
        <dbReference type="ChEBI" id="CHEBI:18420"/>
    </cofactor>
</comment>
<evidence type="ECO:0000256" key="6">
    <source>
        <dbReference type="ARBA" id="ARBA00022801"/>
    </source>
</evidence>
<evidence type="ECO:0000313" key="15">
    <source>
        <dbReference type="Proteomes" id="UP000228380"/>
    </source>
</evidence>
<evidence type="ECO:0000256" key="7">
    <source>
        <dbReference type="ARBA" id="ARBA00022842"/>
    </source>
</evidence>
<dbReference type="SUPFAM" id="SSF81606">
    <property type="entry name" value="PP2C-like"/>
    <property type="match status" value="1"/>
</dbReference>
<evidence type="ECO:0000256" key="11">
    <source>
        <dbReference type="ARBA" id="ARBA00048336"/>
    </source>
</evidence>
<dbReference type="Proteomes" id="UP000228380">
    <property type="component" value="Chromosome 3"/>
</dbReference>
<feature type="compositionally biased region" description="Low complexity" evidence="13">
    <location>
        <begin position="86"/>
        <end position="97"/>
    </location>
</feature>
<dbReference type="InterPro" id="IPR036457">
    <property type="entry name" value="PPM-type-like_dom_sf"/>
</dbReference>
<evidence type="ECO:0000313" key="16">
    <source>
        <dbReference type="RefSeq" id="XP_008792913.1"/>
    </source>
</evidence>
<reference evidence="16" key="2">
    <citation type="submission" date="2025-08" db="UniProtKB">
        <authorList>
            <consortium name="RefSeq"/>
        </authorList>
    </citation>
    <scope>IDENTIFICATION</scope>
    <source>
        <tissue evidence="16">Young leaves</tissue>
    </source>
</reference>
<comment type="cofactor">
    <cofactor evidence="1">
        <name>Mn(2+)</name>
        <dbReference type="ChEBI" id="CHEBI:29035"/>
    </cofactor>
</comment>
<dbReference type="OrthoDB" id="10264738at2759"/>
<evidence type="ECO:0000256" key="12">
    <source>
        <dbReference type="RuleBase" id="RU003465"/>
    </source>
</evidence>
<dbReference type="GO" id="GO:0046872">
    <property type="term" value="F:metal ion binding"/>
    <property type="evidence" value="ECO:0007669"/>
    <property type="project" value="UniProtKB-KW"/>
</dbReference>
<dbReference type="KEGG" id="pda:103709387"/>
<dbReference type="GO" id="GO:0004722">
    <property type="term" value="F:protein serine/threonine phosphatase activity"/>
    <property type="evidence" value="ECO:0007669"/>
    <property type="project" value="UniProtKB-EC"/>
</dbReference>
<evidence type="ECO:0000256" key="1">
    <source>
        <dbReference type="ARBA" id="ARBA00001936"/>
    </source>
</evidence>
<comment type="similarity">
    <text evidence="3 12">Belongs to the PP2C family.</text>
</comment>
<dbReference type="GeneID" id="103709387"/>
<sequence length="394" mass="42653">MSCSVAIASSPAFSPSRIPLSCKSSPETLTLNLAQHHLQAAEGSPSPSGTPCSTSPFRSRFQRGVARIRAFRAVDSSSPSPPPSSSTPGSNSVGTTSLLKRKRPARIDIPLMESVTFAAPVKSDGRREVEMQSARFSVYCKRGRKRLEMEDRHKAELDLHGDPQLAFFGIFDGHGGKGAAEFASENMGERIVEELVMRGGESCSEIEEAVKIGYLKTDAEVLKQDVGGGTCCVTALLRKGDLVVSNVGDCRAVLSRSGTAEALTSDHKPSREDERERIESLGGFVDYCRGSWRLQGSLAVSRAIGDSHLKQLVIPEPETKILKIEPQCEFLILASDGLWDKIGNQEAVDIARPFCFDTDKPSPLSACKKLADLSVARGSMDDTSVMIIQLRHFV</sequence>
<feature type="region of interest" description="Disordered" evidence="13">
    <location>
        <begin position="72"/>
        <end position="100"/>
    </location>
</feature>
<evidence type="ECO:0000256" key="8">
    <source>
        <dbReference type="ARBA" id="ARBA00022912"/>
    </source>
</evidence>
<keyword evidence="8 12" id="KW-0904">Protein phosphatase</keyword>
<keyword evidence="6 12" id="KW-0378">Hydrolase</keyword>
<organism evidence="15 16">
    <name type="scientific">Phoenix dactylifera</name>
    <name type="common">Date palm</name>
    <dbReference type="NCBI Taxonomy" id="42345"/>
    <lineage>
        <taxon>Eukaryota</taxon>
        <taxon>Viridiplantae</taxon>
        <taxon>Streptophyta</taxon>
        <taxon>Embryophyta</taxon>
        <taxon>Tracheophyta</taxon>
        <taxon>Spermatophyta</taxon>
        <taxon>Magnoliopsida</taxon>
        <taxon>Liliopsida</taxon>
        <taxon>Arecaceae</taxon>
        <taxon>Coryphoideae</taxon>
        <taxon>Phoeniceae</taxon>
        <taxon>Phoenix</taxon>
    </lineage>
</organism>
<evidence type="ECO:0000256" key="2">
    <source>
        <dbReference type="ARBA" id="ARBA00001946"/>
    </source>
</evidence>
<evidence type="ECO:0000256" key="13">
    <source>
        <dbReference type="SAM" id="MobiDB-lite"/>
    </source>
</evidence>
<gene>
    <name evidence="16" type="primary">LOC103709387</name>
</gene>
<evidence type="ECO:0000259" key="14">
    <source>
        <dbReference type="PROSITE" id="PS51746"/>
    </source>
</evidence>
<feature type="domain" description="PPM-type phosphatase" evidence="14">
    <location>
        <begin position="135"/>
        <end position="390"/>
    </location>
</feature>
<dbReference type="AlphaFoldDB" id="A0A8B7C6X8"/>
<dbReference type="RefSeq" id="XP_008792913.1">
    <property type="nucleotide sequence ID" value="XM_008794691.4"/>
</dbReference>
<dbReference type="PANTHER" id="PTHR47992">
    <property type="entry name" value="PROTEIN PHOSPHATASE"/>
    <property type="match status" value="1"/>
</dbReference>
<dbReference type="PROSITE" id="PS01032">
    <property type="entry name" value="PPM_1"/>
    <property type="match status" value="1"/>
</dbReference>
<reference evidence="15" key="1">
    <citation type="journal article" date="2019" name="Nat. Commun.">
        <title>Genome-wide association mapping of date palm fruit traits.</title>
        <authorList>
            <person name="Hazzouri K.M."/>
            <person name="Gros-Balthazard M."/>
            <person name="Flowers J.M."/>
            <person name="Copetti D."/>
            <person name="Lemansour A."/>
            <person name="Lebrun M."/>
            <person name="Masmoudi K."/>
            <person name="Ferrand S."/>
            <person name="Dhar M.I."/>
            <person name="Fresquez Z.A."/>
            <person name="Rosas U."/>
            <person name="Zhang J."/>
            <person name="Talag J."/>
            <person name="Lee S."/>
            <person name="Kudrna D."/>
            <person name="Powell R.F."/>
            <person name="Leitch I.J."/>
            <person name="Krueger R.R."/>
            <person name="Wing R.A."/>
            <person name="Amiri K.M.A."/>
            <person name="Purugganan M.D."/>
        </authorList>
    </citation>
    <scope>NUCLEOTIDE SEQUENCE [LARGE SCALE GENOMIC DNA]</scope>
    <source>
        <strain evidence="15">cv. Khalas</strain>
    </source>
</reference>
<dbReference type="SMART" id="SM00332">
    <property type="entry name" value="PP2Cc"/>
    <property type="match status" value="1"/>
</dbReference>
<dbReference type="GO" id="GO:0009738">
    <property type="term" value="P:abscisic acid-activated signaling pathway"/>
    <property type="evidence" value="ECO:0007669"/>
    <property type="project" value="UniProtKB-ARBA"/>
</dbReference>
<name>A0A8B7C6X8_PHODC</name>
<keyword evidence="7" id="KW-0460">Magnesium</keyword>
<keyword evidence="9" id="KW-0464">Manganese</keyword>
<feature type="compositionally biased region" description="Low complexity" evidence="13">
    <location>
        <begin position="43"/>
        <end position="56"/>
    </location>
</feature>
<evidence type="ECO:0000256" key="3">
    <source>
        <dbReference type="ARBA" id="ARBA00006702"/>
    </source>
</evidence>
<comment type="catalytic activity">
    <reaction evidence="10">
        <text>O-phospho-L-seryl-[protein] + H2O = L-seryl-[protein] + phosphate</text>
        <dbReference type="Rhea" id="RHEA:20629"/>
        <dbReference type="Rhea" id="RHEA-COMP:9863"/>
        <dbReference type="Rhea" id="RHEA-COMP:11604"/>
        <dbReference type="ChEBI" id="CHEBI:15377"/>
        <dbReference type="ChEBI" id="CHEBI:29999"/>
        <dbReference type="ChEBI" id="CHEBI:43474"/>
        <dbReference type="ChEBI" id="CHEBI:83421"/>
        <dbReference type="EC" id="3.1.3.16"/>
    </reaction>
</comment>
<feature type="region of interest" description="Disordered" evidence="13">
    <location>
        <begin position="38"/>
        <end position="57"/>
    </location>
</feature>
<evidence type="ECO:0000256" key="9">
    <source>
        <dbReference type="ARBA" id="ARBA00023211"/>
    </source>
</evidence>
<proteinExistence type="inferred from homology"/>
<keyword evidence="15" id="KW-1185">Reference proteome</keyword>
<dbReference type="EC" id="3.1.3.16" evidence="4"/>
<keyword evidence="5" id="KW-0479">Metal-binding</keyword>
<accession>A0A8B7C6X8</accession>
<dbReference type="PROSITE" id="PS51746">
    <property type="entry name" value="PPM_2"/>
    <property type="match status" value="1"/>
</dbReference>
<protein>
    <recommendedName>
        <fullName evidence="4">protein-serine/threonine phosphatase</fullName>
        <ecNumber evidence="4">3.1.3.16</ecNumber>
    </recommendedName>
</protein>
<evidence type="ECO:0000256" key="10">
    <source>
        <dbReference type="ARBA" id="ARBA00047761"/>
    </source>
</evidence>
<dbReference type="CDD" id="cd00143">
    <property type="entry name" value="PP2Cc"/>
    <property type="match status" value="1"/>
</dbReference>
<dbReference type="FunFam" id="3.60.40.10:FF:000044">
    <property type="entry name" value="probable protein phosphatase 2C 25"/>
    <property type="match status" value="1"/>
</dbReference>
<evidence type="ECO:0000256" key="4">
    <source>
        <dbReference type="ARBA" id="ARBA00013081"/>
    </source>
</evidence>
<dbReference type="InterPro" id="IPR000222">
    <property type="entry name" value="PP2C_BS"/>
</dbReference>
<dbReference type="InterPro" id="IPR001932">
    <property type="entry name" value="PPM-type_phosphatase-like_dom"/>
</dbReference>
<evidence type="ECO:0000256" key="5">
    <source>
        <dbReference type="ARBA" id="ARBA00022723"/>
    </source>
</evidence>
<dbReference type="Pfam" id="PF00481">
    <property type="entry name" value="PP2C"/>
    <property type="match status" value="1"/>
</dbReference>